<comment type="caution">
    <text evidence="2">The sequence shown here is derived from an EMBL/GenBank/DDBJ whole genome shotgun (WGS) entry which is preliminary data.</text>
</comment>
<sequence>MKTNPRTKFISHYQKQLIIEIISTKQEGNDELINEGECTCSEGHHPYGCLCKDSDDFNCICPSNSGIGCTCRWNVSQTTTGDNIKSTIQAVIDLTCDNYEIQLIDSLYTESVNISKQGTYLIKGSQTIEEQAQTILSLDYYFGQMIELNQGYLTIEIIDFQYSIAENSYPMESPSYPMIYINGDQSPYPSLTINHCNFKDIRPHCIEITTPCNQTTPAQLIDLSTDICECYLVGDPRIECSESKACDDGSADLSNIPPTLCSCNGDDDPRAGITCPVITECTDGSIYPKCLCTSELQSPGFQIHYSHLIFVQLQRHVQDHQVMMNKSMKDNAHVMKDIIHLVAFVKIIMILIASVLQILDLFAHVDGT</sequence>
<keyword evidence="1" id="KW-1133">Transmembrane helix</keyword>
<feature type="transmembrane region" description="Helical" evidence="1">
    <location>
        <begin position="338"/>
        <end position="359"/>
    </location>
</feature>
<dbReference type="Proteomes" id="UP000324800">
    <property type="component" value="Unassembled WGS sequence"/>
</dbReference>
<accession>A0A5J4UB92</accession>
<dbReference type="AlphaFoldDB" id="A0A5J4UB92"/>
<proteinExistence type="predicted"/>
<gene>
    <name evidence="2" type="ORF">EZS28_036646</name>
</gene>
<name>A0A5J4UB92_9EUKA</name>
<protein>
    <submittedName>
        <fullName evidence="2">Uncharacterized protein</fullName>
    </submittedName>
</protein>
<evidence type="ECO:0000313" key="3">
    <source>
        <dbReference type="Proteomes" id="UP000324800"/>
    </source>
</evidence>
<reference evidence="2 3" key="1">
    <citation type="submission" date="2019-03" db="EMBL/GenBank/DDBJ databases">
        <title>Single cell metagenomics reveals metabolic interactions within the superorganism composed of flagellate Streblomastix strix and complex community of Bacteroidetes bacteria on its surface.</title>
        <authorList>
            <person name="Treitli S.C."/>
            <person name="Kolisko M."/>
            <person name="Husnik F."/>
            <person name="Keeling P."/>
            <person name="Hampl V."/>
        </authorList>
    </citation>
    <scope>NUCLEOTIDE SEQUENCE [LARGE SCALE GENOMIC DNA]</scope>
    <source>
        <strain evidence="2">ST1C</strain>
    </source>
</reference>
<evidence type="ECO:0000313" key="2">
    <source>
        <dbReference type="EMBL" id="KAA6367827.1"/>
    </source>
</evidence>
<organism evidence="2 3">
    <name type="scientific">Streblomastix strix</name>
    <dbReference type="NCBI Taxonomy" id="222440"/>
    <lineage>
        <taxon>Eukaryota</taxon>
        <taxon>Metamonada</taxon>
        <taxon>Preaxostyla</taxon>
        <taxon>Oxymonadida</taxon>
        <taxon>Streblomastigidae</taxon>
        <taxon>Streblomastix</taxon>
    </lineage>
</organism>
<dbReference type="InterPro" id="IPR011050">
    <property type="entry name" value="Pectin_lyase_fold/virulence"/>
</dbReference>
<keyword evidence="1" id="KW-0812">Transmembrane</keyword>
<dbReference type="SUPFAM" id="SSF51126">
    <property type="entry name" value="Pectin lyase-like"/>
    <property type="match status" value="1"/>
</dbReference>
<evidence type="ECO:0000256" key="1">
    <source>
        <dbReference type="SAM" id="Phobius"/>
    </source>
</evidence>
<dbReference type="EMBL" id="SNRW01017937">
    <property type="protein sequence ID" value="KAA6367827.1"/>
    <property type="molecule type" value="Genomic_DNA"/>
</dbReference>
<keyword evidence="1" id="KW-0472">Membrane</keyword>